<keyword evidence="2" id="KW-0548">Nucleotidyltransferase</keyword>
<keyword evidence="2" id="KW-0808">Transferase</keyword>
<evidence type="ECO:0000313" key="3">
    <source>
        <dbReference type="Proteomes" id="UP000245207"/>
    </source>
</evidence>
<dbReference type="Proteomes" id="UP000245207">
    <property type="component" value="Unassembled WGS sequence"/>
</dbReference>
<dbReference type="InterPro" id="IPR026960">
    <property type="entry name" value="RVT-Znf"/>
</dbReference>
<dbReference type="GO" id="GO:0003964">
    <property type="term" value="F:RNA-directed DNA polymerase activity"/>
    <property type="evidence" value="ECO:0007669"/>
    <property type="project" value="UniProtKB-KW"/>
</dbReference>
<dbReference type="Pfam" id="PF13966">
    <property type="entry name" value="zf-RVT"/>
    <property type="match status" value="1"/>
</dbReference>
<dbReference type="EMBL" id="PKPP01006580">
    <property type="protein sequence ID" value="PWA56065.1"/>
    <property type="molecule type" value="Genomic_DNA"/>
</dbReference>
<reference evidence="2 3" key="1">
    <citation type="journal article" date="2018" name="Mol. Plant">
        <title>The genome of Artemisia annua provides insight into the evolution of Asteraceae family and artemisinin biosynthesis.</title>
        <authorList>
            <person name="Shen Q."/>
            <person name="Zhang L."/>
            <person name="Liao Z."/>
            <person name="Wang S."/>
            <person name="Yan T."/>
            <person name="Shi P."/>
            <person name="Liu M."/>
            <person name="Fu X."/>
            <person name="Pan Q."/>
            <person name="Wang Y."/>
            <person name="Lv Z."/>
            <person name="Lu X."/>
            <person name="Zhang F."/>
            <person name="Jiang W."/>
            <person name="Ma Y."/>
            <person name="Chen M."/>
            <person name="Hao X."/>
            <person name="Li L."/>
            <person name="Tang Y."/>
            <person name="Lv G."/>
            <person name="Zhou Y."/>
            <person name="Sun X."/>
            <person name="Brodelius P.E."/>
            <person name="Rose J.K.C."/>
            <person name="Tang K."/>
        </authorList>
    </citation>
    <scope>NUCLEOTIDE SEQUENCE [LARGE SCALE GENOMIC DNA]</scope>
    <source>
        <strain evidence="3">cv. Huhao1</strain>
        <tissue evidence="2">Leaf</tissue>
    </source>
</reference>
<dbReference type="OrthoDB" id="1751518at2759"/>
<proteinExistence type="predicted"/>
<evidence type="ECO:0000259" key="1">
    <source>
        <dbReference type="Pfam" id="PF13966"/>
    </source>
</evidence>
<sequence>MSQYEALSDMVNSASLVPMADRYIWSLENSGEFSVASIRKVIDGFRYPGGNSKTRWVKFVPVKVNMLAWKIKLDALSSRFNISSRGISIESLSCPICDSGVESTSHIFFKCCLVRQVAGKSARWWNVDIIVLDSYED</sequence>
<dbReference type="AlphaFoldDB" id="A0A2U1M4A0"/>
<name>A0A2U1M4A0_ARTAN</name>
<gene>
    <name evidence="2" type="ORF">CTI12_AA422030</name>
</gene>
<accession>A0A2U1M4A0</accession>
<organism evidence="2 3">
    <name type="scientific">Artemisia annua</name>
    <name type="common">Sweet wormwood</name>
    <dbReference type="NCBI Taxonomy" id="35608"/>
    <lineage>
        <taxon>Eukaryota</taxon>
        <taxon>Viridiplantae</taxon>
        <taxon>Streptophyta</taxon>
        <taxon>Embryophyta</taxon>
        <taxon>Tracheophyta</taxon>
        <taxon>Spermatophyta</taxon>
        <taxon>Magnoliopsida</taxon>
        <taxon>eudicotyledons</taxon>
        <taxon>Gunneridae</taxon>
        <taxon>Pentapetalae</taxon>
        <taxon>asterids</taxon>
        <taxon>campanulids</taxon>
        <taxon>Asterales</taxon>
        <taxon>Asteraceae</taxon>
        <taxon>Asteroideae</taxon>
        <taxon>Anthemideae</taxon>
        <taxon>Artemisiinae</taxon>
        <taxon>Artemisia</taxon>
    </lineage>
</organism>
<keyword evidence="2" id="KW-0695">RNA-directed DNA polymerase</keyword>
<evidence type="ECO:0000313" key="2">
    <source>
        <dbReference type="EMBL" id="PWA56065.1"/>
    </source>
</evidence>
<comment type="caution">
    <text evidence="2">The sequence shown here is derived from an EMBL/GenBank/DDBJ whole genome shotgun (WGS) entry which is preliminary data.</text>
</comment>
<feature type="domain" description="Reverse transcriptase zinc-binding" evidence="1">
    <location>
        <begin position="51"/>
        <end position="116"/>
    </location>
</feature>
<keyword evidence="3" id="KW-1185">Reference proteome</keyword>
<protein>
    <submittedName>
        <fullName evidence="2">RNA-directed DNA polymerase, eukaryota</fullName>
    </submittedName>
</protein>